<evidence type="ECO:0000313" key="15">
    <source>
        <dbReference type="Proteomes" id="UP000261660"/>
    </source>
</evidence>
<dbReference type="Ensembl" id="ENSLBET00000012494.1">
    <property type="protein sequence ID" value="ENSLBEP00000011880.1"/>
    <property type="gene ID" value="ENSLBEG00000009161.1"/>
</dbReference>
<reference evidence="14" key="2">
    <citation type="submission" date="2025-09" db="UniProtKB">
        <authorList>
            <consortium name="Ensembl"/>
        </authorList>
    </citation>
    <scope>IDENTIFICATION</scope>
</reference>
<evidence type="ECO:0000259" key="13">
    <source>
        <dbReference type="PROSITE" id="PS50853"/>
    </source>
</evidence>
<evidence type="ECO:0000256" key="4">
    <source>
        <dbReference type="ARBA" id="ARBA00022729"/>
    </source>
</evidence>
<dbReference type="STRING" id="56723.ENSLBEP00000011880"/>
<proteinExistence type="inferred from homology"/>
<keyword evidence="3 11" id="KW-0812">Transmembrane</keyword>
<feature type="transmembrane region" description="Helical" evidence="11">
    <location>
        <begin position="12"/>
        <end position="37"/>
    </location>
</feature>
<dbReference type="CDD" id="cd00063">
    <property type="entry name" value="FN3"/>
    <property type="match status" value="2"/>
</dbReference>
<dbReference type="GO" id="GO:0005886">
    <property type="term" value="C:plasma membrane"/>
    <property type="evidence" value="ECO:0007669"/>
    <property type="project" value="UniProtKB-ARBA"/>
</dbReference>
<comment type="subcellular location">
    <subcellularLocation>
        <location evidence="1">Membrane</location>
        <topology evidence="1">Single-pass type I membrane protein</topology>
    </subcellularLocation>
</comment>
<dbReference type="InParanoid" id="A0A3Q3LTN6"/>
<dbReference type="InterPro" id="IPR007110">
    <property type="entry name" value="Ig-like_dom"/>
</dbReference>
<name>A0A3Q3LTN6_9LABR</name>
<evidence type="ECO:0000256" key="2">
    <source>
        <dbReference type="ARBA" id="ARBA00008921"/>
    </source>
</evidence>
<dbReference type="Proteomes" id="UP000261660">
    <property type="component" value="Unplaced"/>
</dbReference>
<comment type="similarity">
    <text evidence="2">Belongs to the type I cytokine receptor family. Type 2 subfamily.</text>
</comment>
<accession>A0A3Q3LTN6</accession>
<protein>
    <submittedName>
        <fullName evidence="14">Colony stimulating factor 3 receptor</fullName>
    </submittedName>
</protein>
<feature type="domain" description="Fibronectin type-III" evidence="13">
    <location>
        <begin position="246"/>
        <end position="345"/>
    </location>
</feature>
<dbReference type="InterPro" id="IPR052672">
    <property type="entry name" value="Type1_Cytokine_Rcpt_Type2"/>
</dbReference>
<keyword evidence="4" id="KW-0732">Signal</keyword>
<dbReference type="PROSITE" id="PS50835">
    <property type="entry name" value="IG_LIKE"/>
    <property type="match status" value="1"/>
</dbReference>
<feature type="domain" description="Fibronectin type-III" evidence="13">
    <location>
        <begin position="146"/>
        <end position="244"/>
    </location>
</feature>
<dbReference type="PANTHER" id="PTHR48423:SF1">
    <property type="entry name" value="INTERLEUKIN-27 RECEPTOR SUBUNIT ALPHA"/>
    <property type="match status" value="1"/>
</dbReference>
<dbReference type="InterPro" id="IPR003961">
    <property type="entry name" value="FN3_dom"/>
</dbReference>
<evidence type="ECO:0000256" key="1">
    <source>
        <dbReference type="ARBA" id="ARBA00004479"/>
    </source>
</evidence>
<evidence type="ECO:0000313" key="14">
    <source>
        <dbReference type="Ensembl" id="ENSLBEP00000011880.1"/>
    </source>
</evidence>
<dbReference type="Gene3D" id="2.60.40.10">
    <property type="entry name" value="Immunoglobulins"/>
    <property type="match status" value="6"/>
</dbReference>
<keyword evidence="8" id="KW-0675">Receptor</keyword>
<evidence type="ECO:0000256" key="3">
    <source>
        <dbReference type="ARBA" id="ARBA00022692"/>
    </source>
</evidence>
<dbReference type="InterPro" id="IPR013783">
    <property type="entry name" value="Ig-like_fold"/>
</dbReference>
<organism evidence="14 15">
    <name type="scientific">Labrus bergylta</name>
    <name type="common">ballan wrasse</name>
    <dbReference type="NCBI Taxonomy" id="56723"/>
    <lineage>
        <taxon>Eukaryota</taxon>
        <taxon>Metazoa</taxon>
        <taxon>Chordata</taxon>
        <taxon>Craniata</taxon>
        <taxon>Vertebrata</taxon>
        <taxon>Euteleostomi</taxon>
        <taxon>Actinopterygii</taxon>
        <taxon>Neopterygii</taxon>
        <taxon>Teleostei</taxon>
        <taxon>Neoteleostei</taxon>
        <taxon>Acanthomorphata</taxon>
        <taxon>Eupercaria</taxon>
        <taxon>Labriformes</taxon>
        <taxon>Labridae</taxon>
        <taxon>Labrus</taxon>
    </lineage>
</organism>
<evidence type="ECO:0000256" key="6">
    <source>
        <dbReference type="ARBA" id="ARBA00022989"/>
    </source>
</evidence>
<dbReference type="InterPro" id="IPR036116">
    <property type="entry name" value="FN3_sf"/>
</dbReference>
<feature type="transmembrane region" description="Helical" evidence="11">
    <location>
        <begin position="638"/>
        <end position="663"/>
    </location>
</feature>
<dbReference type="SMART" id="SM00060">
    <property type="entry name" value="FN3"/>
    <property type="match status" value="5"/>
</dbReference>
<dbReference type="AlphaFoldDB" id="A0A3Q3LTN6"/>
<keyword evidence="7 11" id="KW-0472">Membrane</keyword>
<dbReference type="InterPro" id="IPR036179">
    <property type="entry name" value="Ig-like_dom_sf"/>
</dbReference>
<keyword evidence="10" id="KW-0393">Immunoglobulin domain</keyword>
<sequence length="855" mass="95768">MKNCNLRKMHFILASLTGFIIMISTWVSVIVMLLALVNGARNEDDVEPCATVQSSSSVVPLGSNVTATCVIREDCPLAIGQAVHIEWHLGSRFLPSSPGANDSSRVSQVVVPSFNHTRAFLTCSVRGSPAQVVGGVQIRAGYPPEAPQSLTCQTNLTKPNTLTCSWDPGQLETHLLTKYTLHTEVWDLNQNYTYEILPGVHQYTIPRSDFVLFSDMEVYVKARNDLGEATTEHIILEPVSAAKFDPPIILQAVSTKYGCLKLSWRLSHHQDWMLEALNLEVRLKTADSSQWTEQPIPVGRFRTSRPVSLCRLLHGTRYAAQIRVRYKQSPWSDWSSSHSGVTLESAPTGRLDSWTKVSGNHMNETLNIHLFWKPSKQFHANSQNVSYTVSVQRLPGERGKVCSTTRNHCTFRIPRKVRKVFLRAVNAVGKSPPTEVRIYLPKAVAGISDATVVPRDDRSFLVQWRSLVSFGLTGFVVEWRPLLKSDLSLTQFEMTDRNQTSLVITGSFEPYKPYGISVYPRFKDGIGLPQTVNAYSRQKAPSMVPKITIKKTWQSQIELIWDEIPLDQRNGIIKNYKVFFWNAKGPINVAHADPTERRVVLTDLDSVSLYEAFMMVSTFGGSRNGSTINFETEPLDSLSILIIVIGSLVGLLLFIFVILMTCFSYQKRLKGHFWPAVPDPANSSIKRWTSESTQDSYLTSDNEEPNLVYLSHLSFLDLPAKISKEDHDDLWLNSSEDTSDLGESICGSPFIPGYSGSNSDSVPYATVIFSGPCSSPTLEGPPVYLRSESTQPLLESEETFSPKCYQNMATDQRPTEQCFFGPDLDCVTNKGKELETMWDDFPFLRALAMTETEID</sequence>
<keyword evidence="15" id="KW-1185">Reference proteome</keyword>
<evidence type="ECO:0000256" key="5">
    <source>
        <dbReference type="ARBA" id="ARBA00022737"/>
    </source>
</evidence>
<feature type="domain" description="Ig-like" evidence="12">
    <location>
        <begin position="48"/>
        <end position="133"/>
    </location>
</feature>
<reference evidence="14" key="1">
    <citation type="submission" date="2025-08" db="UniProtKB">
        <authorList>
            <consortium name="Ensembl"/>
        </authorList>
    </citation>
    <scope>IDENTIFICATION</scope>
</reference>
<evidence type="ECO:0000256" key="11">
    <source>
        <dbReference type="SAM" id="Phobius"/>
    </source>
</evidence>
<dbReference type="PROSITE" id="PS50853">
    <property type="entry name" value="FN3"/>
    <property type="match status" value="3"/>
</dbReference>
<evidence type="ECO:0000256" key="9">
    <source>
        <dbReference type="ARBA" id="ARBA00023180"/>
    </source>
</evidence>
<evidence type="ECO:0000259" key="12">
    <source>
        <dbReference type="PROSITE" id="PS50835"/>
    </source>
</evidence>
<keyword evidence="9" id="KW-0325">Glycoprotein</keyword>
<dbReference type="GeneTree" id="ENSGT00940000158915"/>
<dbReference type="SUPFAM" id="SSF49265">
    <property type="entry name" value="Fibronectin type III"/>
    <property type="match status" value="4"/>
</dbReference>
<evidence type="ECO:0000256" key="8">
    <source>
        <dbReference type="ARBA" id="ARBA00023170"/>
    </source>
</evidence>
<feature type="domain" description="Fibronectin type-III" evidence="13">
    <location>
        <begin position="446"/>
        <end position="542"/>
    </location>
</feature>
<evidence type="ECO:0000256" key="7">
    <source>
        <dbReference type="ARBA" id="ARBA00023136"/>
    </source>
</evidence>
<keyword evidence="5" id="KW-0677">Repeat</keyword>
<keyword evidence="6 11" id="KW-1133">Transmembrane helix</keyword>
<dbReference type="InterPro" id="IPR010457">
    <property type="entry name" value="IgC2-like_lig-bd"/>
</dbReference>
<dbReference type="SUPFAM" id="SSF48726">
    <property type="entry name" value="Immunoglobulin"/>
    <property type="match status" value="1"/>
</dbReference>
<evidence type="ECO:0000256" key="10">
    <source>
        <dbReference type="ARBA" id="ARBA00023319"/>
    </source>
</evidence>
<dbReference type="PANTHER" id="PTHR48423">
    <property type="entry name" value="INTERLEUKIN-27 RECEPTOR SUBUNIT ALPHA"/>
    <property type="match status" value="1"/>
</dbReference>
<dbReference type="Pfam" id="PF06328">
    <property type="entry name" value="Lep_receptor_Ig"/>
    <property type="match status" value="1"/>
</dbReference>